<sequence length="169" mass="19741">MKWKIIFTLLVVIFFGLWCAFNSLEGYCISDRRRYSDDELVNIAVENLLMRYPQPASGYDDYRESFRGEGVAQNHDNYINPKDVIYYDGVRDFIDKNKGCCSVVKRRNVDEGELEYWKSIFGGGWRFVRIVYRLKYRINGEVKSPLVVWMGPVDSCGNPTLSTSQTFLR</sequence>
<accession>A0A844GH36</accession>
<evidence type="ECO:0000313" key="2">
    <source>
        <dbReference type="Proteomes" id="UP000446658"/>
    </source>
</evidence>
<dbReference type="AlphaFoldDB" id="A0A844GH36"/>
<keyword evidence="2" id="KW-1185">Reference proteome</keyword>
<protein>
    <submittedName>
        <fullName evidence="1">Uncharacterized protein</fullName>
    </submittedName>
</protein>
<name>A0A844GH36_9NEIS</name>
<dbReference type="RefSeq" id="WP_230371622.1">
    <property type="nucleotide sequence ID" value="NZ_WLYX01000002.1"/>
</dbReference>
<proteinExistence type="predicted"/>
<gene>
    <name evidence="1" type="ORF">GKE73_17625</name>
</gene>
<comment type="caution">
    <text evidence="1">The sequence shown here is derived from an EMBL/GenBank/DDBJ whole genome shotgun (WGS) entry which is preliminary data.</text>
</comment>
<evidence type="ECO:0000313" key="1">
    <source>
        <dbReference type="EMBL" id="MTD34197.1"/>
    </source>
</evidence>
<dbReference type="EMBL" id="WLYX01000002">
    <property type="protein sequence ID" value="MTD34197.1"/>
    <property type="molecule type" value="Genomic_DNA"/>
</dbReference>
<organism evidence="1 2">
    <name type="scientific">Paludibacterium denitrificans</name>
    <dbReference type="NCBI Taxonomy" id="2675226"/>
    <lineage>
        <taxon>Bacteria</taxon>
        <taxon>Pseudomonadati</taxon>
        <taxon>Pseudomonadota</taxon>
        <taxon>Betaproteobacteria</taxon>
        <taxon>Neisseriales</taxon>
        <taxon>Chromobacteriaceae</taxon>
        <taxon>Paludibacterium</taxon>
    </lineage>
</organism>
<reference evidence="1 2" key="1">
    <citation type="submission" date="2019-11" db="EMBL/GenBank/DDBJ databases">
        <title>Draft genome sequence of Paludibacterium sp. dN18-1.</title>
        <authorList>
            <person name="Im W.-T."/>
        </authorList>
    </citation>
    <scope>NUCLEOTIDE SEQUENCE [LARGE SCALE GENOMIC DNA]</scope>
    <source>
        <strain evidence="2">dN 18-1</strain>
    </source>
</reference>
<dbReference type="Proteomes" id="UP000446658">
    <property type="component" value="Unassembled WGS sequence"/>
</dbReference>